<comment type="catalytic activity">
    <reaction evidence="4">
        <text>propane + NADH + O2 + H(+) = propan-2-ol + NAD(+) + H2O</text>
        <dbReference type="Rhea" id="RHEA:49992"/>
        <dbReference type="ChEBI" id="CHEBI:15377"/>
        <dbReference type="ChEBI" id="CHEBI:15378"/>
        <dbReference type="ChEBI" id="CHEBI:15379"/>
        <dbReference type="ChEBI" id="CHEBI:17824"/>
        <dbReference type="ChEBI" id="CHEBI:32879"/>
        <dbReference type="ChEBI" id="CHEBI:57540"/>
        <dbReference type="ChEBI" id="CHEBI:57945"/>
        <dbReference type="EC" id="1.14.13.227"/>
    </reaction>
</comment>
<gene>
    <name evidence="7" type="ORF">CGZ93_13095</name>
</gene>
<dbReference type="Proteomes" id="UP000216311">
    <property type="component" value="Unassembled WGS sequence"/>
</dbReference>
<evidence type="ECO:0000256" key="5">
    <source>
        <dbReference type="SAM" id="MobiDB-lite"/>
    </source>
</evidence>
<dbReference type="SUPFAM" id="SSF47240">
    <property type="entry name" value="Ferritin-like"/>
    <property type="match status" value="1"/>
</dbReference>
<dbReference type="InterPro" id="IPR009078">
    <property type="entry name" value="Ferritin-like_SF"/>
</dbReference>
<dbReference type="OrthoDB" id="7591937at2"/>
<dbReference type="Pfam" id="PF02332">
    <property type="entry name" value="Phenol_Hydrox"/>
    <property type="match status" value="1"/>
</dbReference>
<dbReference type="InterPro" id="IPR003430">
    <property type="entry name" value="Phenol_Hydrox"/>
</dbReference>
<dbReference type="InterPro" id="IPR007029">
    <property type="entry name" value="YHS_dom"/>
</dbReference>
<dbReference type="AlphaFoldDB" id="A0A255GUV0"/>
<keyword evidence="3 7" id="KW-0503">Monooxygenase</keyword>
<dbReference type="InterPro" id="IPR012348">
    <property type="entry name" value="RNR-like"/>
</dbReference>
<dbReference type="Pfam" id="PF04945">
    <property type="entry name" value="YHS"/>
    <property type="match status" value="1"/>
</dbReference>
<name>A0A255GUV0_9ACTN</name>
<dbReference type="GO" id="GO:0004497">
    <property type="term" value="F:monooxygenase activity"/>
    <property type="evidence" value="ECO:0007669"/>
    <property type="project" value="UniProtKB-KW"/>
</dbReference>
<protein>
    <recommendedName>
        <fullName evidence="1">propane 2-monooxygenase</fullName>
        <ecNumber evidence="1">1.14.13.227</ecNumber>
    </recommendedName>
</protein>
<keyword evidence="2" id="KW-0560">Oxidoreductase</keyword>
<dbReference type="Gene3D" id="1.10.620.20">
    <property type="entry name" value="Ribonucleotide Reductase, subunit A"/>
    <property type="match status" value="1"/>
</dbReference>
<feature type="domain" description="YHS" evidence="6">
    <location>
        <begin position="417"/>
        <end position="457"/>
    </location>
</feature>
<organism evidence="7 8">
    <name type="scientific">Enemella dayhoffiae</name>
    <dbReference type="NCBI Taxonomy" id="2016507"/>
    <lineage>
        <taxon>Bacteria</taxon>
        <taxon>Bacillati</taxon>
        <taxon>Actinomycetota</taxon>
        <taxon>Actinomycetes</taxon>
        <taxon>Propionibacteriales</taxon>
        <taxon>Propionibacteriaceae</taxon>
        <taxon>Enemella</taxon>
    </lineage>
</organism>
<proteinExistence type="predicted"/>
<dbReference type="EC" id="1.14.13.227" evidence="1"/>
<sequence length="532" mass="61722">MKEAPARKPAKKLSMKQRYSALTRDLDWTPSYVSEDEMFPHTKYEGIKIHDWSKWDDPFRLTVDAYYRYQAEKDKRLYSVLDGFAQGQGHLTLSEANYLNAMKVFLSGVTPLEYAANRHFSYLARHFNGPGPRFAALCQSIDELRHAQTEIHTLSNYNKYYSGFHNFPQMFDRVWYLSVPKSYFEDALSAGPFEFLIAIGFSFEYLLTNLLFVPFMSGASFNGDLPTMTFGFSAQSDESRHMTLGLEAIKFLLEQDEDNVPIVQEWVDKWFWRGYRVTSLIAQMLDYMLPRPVMSWKEAFELYFEQQMLNGLFPDLAYYGIRPPKHVEQAIWEKDHLSHATHNALYQFSFAANFTTSTPDAEHSAWLAKSYPDSYDQLYRPRYDKQAKMAAEGNRFFYPGLPQLCQVCQVPMLFPEHGDPTKICQRSSEYKGEHFNLCSDGCQWIFEREPEKYIQAWMPVHQIMLGNCGGPSVPEVLDWYGMTEGDNGEYIGSVDHQNWQKWHAQVEDVVGDSEKTEDVSDQEPFATSVKEA</sequence>
<comment type="caution">
    <text evidence="7">The sequence shown here is derived from an EMBL/GenBank/DDBJ whole genome shotgun (WGS) entry which is preliminary data.</text>
</comment>
<evidence type="ECO:0000256" key="1">
    <source>
        <dbReference type="ARBA" id="ARBA00012710"/>
    </source>
</evidence>
<keyword evidence="8" id="KW-1185">Reference proteome</keyword>
<evidence type="ECO:0000259" key="6">
    <source>
        <dbReference type="Pfam" id="PF04945"/>
    </source>
</evidence>
<evidence type="ECO:0000313" key="7">
    <source>
        <dbReference type="EMBL" id="OYO19458.1"/>
    </source>
</evidence>
<evidence type="ECO:0000256" key="2">
    <source>
        <dbReference type="ARBA" id="ARBA00023002"/>
    </source>
</evidence>
<accession>A0A255GUV0</accession>
<evidence type="ECO:0000256" key="4">
    <source>
        <dbReference type="ARBA" id="ARBA00048941"/>
    </source>
</evidence>
<evidence type="ECO:0000256" key="3">
    <source>
        <dbReference type="ARBA" id="ARBA00023033"/>
    </source>
</evidence>
<dbReference type="EMBL" id="NMVQ01000034">
    <property type="protein sequence ID" value="OYO19458.1"/>
    <property type="molecule type" value="Genomic_DNA"/>
</dbReference>
<reference evidence="7 8" key="1">
    <citation type="submission" date="2017-07" db="EMBL/GenBank/DDBJ databases">
        <title>Draft whole genome sequences of clinical Proprionibacteriaceae strains.</title>
        <authorList>
            <person name="Bernier A.-M."/>
            <person name="Bernard K."/>
            <person name="Domingo M.-C."/>
        </authorList>
    </citation>
    <scope>NUCLEOTIDE SEQUENCE [LARGE SCALE GENOMIC DNA]</scope>
    <source>
        <strain evidence="7 8">NML 130396</strain>
    </source>
</reference>
<feature type="region of interest" description="Disordered" evidence="5">
    <location>
        <begin position="511"/>
        <end position="532"/>
    </location>
</feature>
<evidence type="ECO:0000313" key="8">
    <source>
        <dbReference type="Proteomes" id="UP000216311"/>
    </source>
</evidence>